<reference evidence="9 10" key="1">
    <citation type="submission" date="2017-09" db="EMBL/GenBank/DDBJ databases">
        <title>Sphingomonas adhaesiva DSM 7418, whole genome shotgun sequence.</title>
        <authorList>
            <person name="Feng G."/>
            <person name="Zhu H."/>
        </authorList>
    </citation>
    <scope>NUCLEOTIDE SEQUENCE [LARGE SCALE GENOMIC DNA]</scope>
    <source>
        <strain evidence="9 10">DSM 7418</strain>
    </source>
</reference>
<dbReference type="PROSITE" id="PS00062">
    <property type="entry name" value="ALDOKETO_REDUCTASE_2"/>
    <property type="match status" value="1"/>
</dbReference>
<comment type="catalytic activity">
    <reaction evidence="4">
        <text>hydroxyacetone + NADP(+) = methylglyoxal + NADPH + H(+)</text>
        <dbReference type="Rhea" id="RHEA:27986"/>
        <dbReference type="ChEBI" id="CHEBI:15378"/>
        <dbReference type="ChEBI" id="CHEBI:17158"/>
        <dbReference type="ChEBI" id="CHEBI:27957"/>
        <dbReference type="ChEBI" id="CHEBI:57783"/>
        <dbReference type="ChEBI" id="CHEBI:58349"/>
    </reaction>
</comment>
<dbReference type="EMBL" id="NWVC01000003">
    <property type="protein sequence ID" value="PCG14727.1"/>
    <property type="molecule type" value="Genomic_DNA"/>
</dbReference>
<protein>
    <submittedName>
        <fullName evidence="9">Aldo/keto reductase</fullName>
    </submittedName>
</protein>
<dbReference type="InterPro" id="IPR023210">
    <property type="entry name" value="NADP_OxRdtase_dom"/>
</dbReference>
<dbReference type="FunFam" id="3.20.20.100:FF:000002">
    <property type="entry name" value="2,5-diketo-D-gluconic acid reductase A"/>
    <property type="match status" value="1"/>
</dbReference>
<evidence type="ECO:0000259" key="8">
    <source>
        <dbReference type="Pfam" id="PF00248"/>
    </source>
</evidence>
<comment type="caution">
    <text evidence="9">The sequence shown here is derived from an EMBL/GenBank/DDBJ whole genome shotgun (WGS) entry which is preliminary data.</text>
</comment>
<dbReference type="PROSITE" id="PS00798">
    <property type="entry name" value="ALDOKETO_REDUCTASE_1"/>
    <property type="match status" value="1"/>
</dbReference>
<keyword evidence="3" id="KW-0560">Oxidoreductase</keyword>
<name>A0A2A4I6W1_9SPHN</name>
<evidence type="ECO:0000256" key="1">
    <source>
        <dbReference type="ARBA" id="ARBA00007905"/>
    </source>
</evidence>
<keyword evidence="10" id="KW-1185">Reference proteome</keyword>
<evidence type="ECO:0000256" key="5">
    <source>
        <dbReference type="PIRSR" id="PIRSR000097-1"/>
    </source>
</evidence>
<evidence type="ECO:0000313" key="10">
    <source>
        <dbReference type="Proteomes" id="UP000218323"/>
    </source>
</evidence>
<proteinExistence type="inferred from homology"/>
<dbReference type="AlphaFoldDB" id="A0A2A4I6W1"/>
<dbReference type="PANTHER" id="PTHR43827">
    <property type="entry name" value="2,5-DIKETO-D-GLUCONIC ACID REDUCTASE"/>
    <property type="match status" value="1"/>
</dbReference>
<dbReference type="Pfam" id="PF00248">
    <property type="entry name" value="Aldo_ket_red"/>
    <property type="match status" value="1"/>
</dbReference>
<dbReference type="GO" id="GO:0016616">
    <property type="term" value="F:oxidoreductase activity, acting on the CH-OH group of donors, NAD or NADP as acceptor"/>
    <property type="evidence" value="ECO:0007669"/>
    <property type="project" value="UniProtKB-ARBA"/>
</dbReference>
<evidence type="ECO:0000256" key="4">
    <source>
        <dbReference type="ARBA" id="ARBA00049445"/>
    </source>
</evidence>
<evidence type="ECO:0000256" key="7">
    <source>
        <dbReference type="PIRSR" id="PIRSR000097-3"/>
    </source>
</evidence>
<dbReference type="PRINTS" id="PR00069">
    <property type="entry name" value="ALDKETRDTASE"/>
</dbReference>
<comment type="similarity">
    <text evidence="1">Belongs to the aldo/keto reductase family.</text>
</comment>
<organism evidence="9 10">
    <name type="scientific">Sphingomonas adhaesiva</name>
    <dbReference type="NCBI Taxonomy" id="28212"/>
    <lineage>
        <taxon>Bacteria</taxon>
        <taxon>Pseudomonadati</taxon>
        <taxon>Pseudomonadota</taxon>
        <taxon>Alphaproteobacteria</taxon>
        <taxon>Sphingomonadales</taxon>
        <taxon>Sphingomonadaceae</taxon>
        <taxon>Sphingomonas</taxon>
    </lineage>
</organism>
<dbReference type="PANTHER" id="PTHR43827:SF3">
    <property type="entry name" value="NADP-DEPENDENT OXIDOREDUCTASE DOMAIN-CONTAINING PROTEIN"/>
    <property type="match status" value="1"/>
</dbReference>
<dbReference type="Gene3D" id="3.20.20.100">
    <property type="entry name" value="NADP-dependent oxidoreductase domain"/>
    <property type="match status" value="1"/>
</dbReference>
<dbReference type="SUPFAM" id="SSF51430">
    <property type="entry name" value="NAD(P)-linked oxidoreductase"/>
    <property type="match status" value="1"/>
</dbReference>
<feature type="site" description="Lowers pKa of active site Tyr" evidence="7">
    <location>
        <position position="68"/>
    </location>
</feature>
<dbReference type="InterPro" id="IPR020471">
    <property type="entry name" value="AKR"/>
</dbReference>
<dbReference type="InterPro" id="IPR018170">
    <property type="entry name" value="Aldo/ket_reductase_CS"/>
</dbReference>
<dbReference type="Proteomes" id="UP000218323">
    <property type="component" value="Unassembled WGS sequence"/>
</dbReference>
<evidence type="ECO:0000256" key="3">
    <source>
        <dbReference type="ARBA" id="ARBA00023002"/>
    </source>
</evidence>
<dbReference type="RefSeq" id="WP_066711286.1">
    <property type="nucleotide sequence ID" value="NZ_JBHIWA010000008.1"/>
</dbReference>
<feature type="active site" description="Proton donor" evidence="5">
    <location>
        <position position="48"/>
    </location>
</feature>
<dbReference type="InterPro" id="IPR036812">
    <property type="entry name" value="NAD(P)_OxRdtase_dom_sf"/>
</dbReference>
<evidence type="ECO:0000256" key="2">
    <source>
        <dbReference type="ARBA" id="ARBA00022857"/>
    </source>
</evidence>
<keyword evidence="2" id="KW-0521">NADP</keyword>
<dbReference type="PIRSF" id="PIRSF000097">
    <property type="entry name" value="AKR"/>
    <property type="match status" value="1"/>
</dbReference>
<gene>
    <name evidence="9" type="ORF">COA07_09595</name>
</gene>
<feature type="binding site" evidence="6">
    <location>
        <position position="99"/>
    </location>
    <ligand>
        <name>substrate</name>
    </ligand>
</feature>
<accession>A0A2A4I6W1</accession>
<sequence>MTDLTLNDGRTMPQLGLGTYQIPDSQVAPVVRAGLDLGFRLVDTAALYHNERGVGEGLAHDDVWLTTKLWHDRHGDAAGALDESLALLGRDHVDLYLIHWPHPAGGQFVDAWKALVALRDAGKARSIGVSNFLPEHLDAIIASTGVTPAVNQIELHPTFQQRDVQAYNSDHGIVTQSWSPLGQGETLKDERITRIAERIGATPAQVIIAWHLAKGLSVIPKAADPAHLESNWRAQEVSLSAEDVAAIDAMDDPKGRMGPNPREL</sequence>
<feature type="domain" description="NADP-dependent oxidoreductase" evidence="8">
    <location>
        <begin position="15"/>
        <end position="251"/>
    </location>
</feature>
<evidence type="ECO:0000313" key="9">
    <source>
        <dbReference type="EMBL" id="PCG14727.1"/>
    </source>
</evidence>
<evidence type="ECO:0000256" key="6">
    <source>
        <dbReference type="PIRSR" id="PIRSR000097-2"/>
    </source>
</evidence>